<evidence type="ECO:0000259" key="2">
    <source>
        <dbReference type="Pfam" id="PF14451"/>
    </source>
</evidence>
<organism evidence="3 4">
    <name type="scientific">Massilia forsythiae</name>
    <dbReference type="NCBI Taxonomy" id="2728020"/>
    <lineage>
        <taxon>Bacteria</taxon>
        <taxon>Pseudomonadati</taxon>
        <taxon>Pseudomonadota</taxon>
        <taxon>Betaproteobacteria</taxon>
        <taxon>Burkholderiales</taxon>
        <taxon>Oxalobacteraceae</taxon>
        <taxon>Telluria group</taxon>
        <taxon>Massilia</taxon>
    </lineage>
</organism>
<dbReference type="Proteomes" id="UP000502415">
    <property type="component" value="Chromosome"/>
</dbReference>
<sequence>MVTATFRFYDELNDFLPRVRRGQAFDAPCARAATVKHMIEALGVPHTEVELVLVDGESSTLERLLEDGDRVAVYPRFTRLDVAPLVRVRQRPPGRLRFVADAHLGGLARLLRMAGFDTIYANDIDDAVIEEYAMMEERIVLTRDRELLKRRGVEYGCYVRALHSQAQLAEVGGRYGLAERARPFTLCLHCNAPLRGVPKDAVLERLPPAVRAAQDEFSTCERCRRVFWKGSHWKRMAAMLERAMPQALE</sequence>
<evidence type="ECO:0000259" key="1">
    <source>
        <dbReference type="Pfam" id="PF01927"/>
    </source>
</evidence>
<proteinExistence type="predicted"/>
<dbReference type="PANTHER" id="PTHR39081:SF1">
    <property type="entry name" value="MUT7-C RNASE DOMAIN-CONTAINING PROTEIN"/>
    <property type="match status" value="1"/>
</dbReference>
<gene>
    <name evidence="3" type="ORF">HH212_23555</name>
</gene>
<dbReference type="KEGG" id="mfy:HH212_23555"/>
<keyword evidence="4" id="KW-1185">Reference proteome</keyword>
<dbReference type="InterPro" id="IPR027798">
    <property type="entry name" value="Ub_Mut7C"/>
</dbReference>
<dbReference type="RefSeq" id="WP_170204709.1">
    <property type="nucleotide sequence ID" value="NZ_CP051685.1"/>
</dbReference>
<dbReference type="AlphaFoldDB" id="A0A7Z2W054"/>
<dbReference type="EMBL" id="CP051685">
    <property type="protein sequence ID" value="QJE02627.1"/>
    <property type="molecule type" value="Genomic_DNA"/>
</dbReference>
<name>A0A7Z2W054_9BURK</name>
<evidence type="ECO:0000313" key="3">
    <source>
        <dbReference type="EMBL" id="QJE02627.1"/>
    </source>
</evidence>
<dbReference type="SUPFAM" id="SSF54285">
    <property type="entry name" value="MoaD/ThiS"/>
    <property type="match status" value="1"/>
</dbReference>
<protein>
    <submittedName>
        <fullName evidence="3">Mut7-C ubiquitin/RNAse domain-containing protein</fullName>
    </submittedName>
</protein>
<feature type="domain" description="Ubiquitin Mut7-C" evidence="2">
    <location>
        <begin position="1"/>
        <end position="80"/>
    </location>
</feature>
<dbReference type="InterPro" id="IPR002782">
    <property type="entry name" value="Mut7-C_RNAse_dom"/>
</dbReference>
<dbReference type="InterPro" id="IPR016155">
    <property type="entry name" value="Mopterin_synth/thiamin_S_b"/>
</dbReference>
<feature type="domain" description="Mut7-C RNAse" evidence="1">
    <location>
        <begin position="97"/>
        <end position="239"/>
    </location>
</feature>
<accession>A0A7Z2W054</accession>
<evidence type="ECO:0000313" key="4">
    <source>
        <dbReference type="Proteomes" id="UP000502415"/>
    </source>
</evidence>
<dbReference type="Pfam" id="PF01927">
    <property type="entry name" value="Mut7-C"/>
    <property type="match status" value="1"/>
</dbReference>
<dbReference type="Pfam" id="PF14451">
    <property type="entry name" value="Ub-Mut7C"/>
    <property type="match status" value="1"/>
</dbReference>
<reference evidence="3 4" key="1">
    <citation type="submission" date="2020-04" db="EMBL/GenBank/DDBJ databases">
        <title>Genome sequencing of novel species.</title>
        <authorList>
            <person name="Heo J."/>
            <person name="Kim S.-J."/>
            <person name="Kim J.-S."/>
            <person name="Hong S.-B."/>
            <person name="Kwon S.-W."/>
        </authorList>
    </citation>
    <scope>NUCLEOTIDE SEQUENCE [LARGE SCALE GENOMIC DNA]</scope>
    <source>
        <strain evidence="3 4">GN2-R2</strain>
    </source>
</reference>
<dbReference type="PANTHER" id="PTHR39081">
    <property type="entry name" value="MUT7-C DOMAIN-CONTAINING PROTEIN"/>
    <property type="match status" value="1"/>
</dbReference>